<dbReference type="AlphaFoldDB" id="A0A067MLK1"/>
<reference evidence="3" key="1">
    <citation type="journal article" date="2014" name="Proc. Natl. Acad. Sci. U.S.A.">
        <title>Extensive sampling of basidiomycete genomes demonstrates inadequacy of the white-rot/brown-rot paradigm for wood decay fungi.</title>
        <authorList>
            <person name="Riley R."/>
            <person name="Salamov A.A."/>
            <person name="Brown D.W."/>
            <person name="Nagy L.G."/>
            <person name="Floudas D."/>
            <person name="Held B.W."/>
            <person name="Levasseur A."/>
            <person name="Lombard V."/>
            <person name="Morin E."/>
            <person name="Otillar R."/>
            <person name="Lindquist E.A."/>
            <person name="Sun H."/>
            <person name="LaButti K.M."/>
            <person name="Schmutz J."/>
            <person name="Jabbour D."/>
            <person name="Luo H."/>
            <person name="Baker S.E."/>
            <person name="Pisabarro A.G."/>
            <person name="Walton J.D."/>
            <person name="Blanchette R.A."/>
            <person name="Henrissat B."/>
            <person name="Martin F."/>
            <person name="Cullen D."/>
            <person name="Hibbett D.S."/>
            <person name="Grigoriev I.V."/>
        </authorList>
    </citation>
    <scope>NUCLEOTIDE SEQUENCE [LARGE SCALE GENOMIC DNA]</scope>
    <source>
        <strain evidence="3">FD-172 SS1</strain>
    </source>
</reference>
<keyword evidence="3" id="KW-1185">Reference proteome</keyword>
<accession>A0A067MLK1</accession>
<sequence>MTGLEELSPPPPSLTPAPLLTQQPNSGPNWPEHQPPALPIGPQSFSSATVICYICQLTSIFTLLKLRVFCP</sequence>
<feature type="region of interest" description="Disordered" evidence="1">
    <location>
        <begin position="1"/>
        <end position="38"/>
    </location>
</feature>
<dbReference type="EMBL" id="KL198028">
    <property type="protein sequence ID" value="KDQ16404.1"/>
    <property type="molecule type" value="Genomic_DNA"/>
</dbReference>
<proteinExistence type="predicted"/>
<evidence type="ECO:0000256" key="1">
    <source>
        <dbReference type="SAM" id="MobiDB-lite"/>
    </source>
</evidence>
<protein>
    <submittedName>
        <fullName evidence="2">Uncharacterized protein</fullName>
    </submittedName>
</protein>
<evidence type="ECO:0000313" key="3">
    <source>
        <dbReference type="Proteomes" id="UP000027195"/>
    </source>
</evidence>
<dbReference type="InParanoid" id="A0A067MLK1"/>
<dbReference type="HOGENOM" id="CLU_2739679_0_0_1"/>
<name>A0A067MLK1_BOTB1</name>
<gene>
    <name evidence="2" type="ORF">BOTBODRAFT_31079</name>
</gene>
<dbReference type="Proteomes" id="UP000027195">
    <property type="component" value="Unassembled WGS sequence"/>
</dbReference>
<organism evidence="2 3">
    <name type="scientific">Botryobasidium botryosum (strain FD-172 SS1)</name>
    <dbReference type="NCBI Taxonomy" id="930990"/>
    <lineage>
        <taxon>Eukaryota</taxon>
        <taxon>Fungi</taxon>
        <taxon>Dikarya</taxon>
        <taxon>Basidiomycota</taxon>
        <taxon>Agaricomycotina</taxon>
        <taxon>Agaricomycetes</taxon>
        <taxon>Cantharellales</taxon>
        <taxon>Botryobasidiaceae</taxon>
        <taxon>Botryobasidium</taxon>
    </lineage>
</organism>
<evidence type="ECO:0000313" key="2">
    <source>
        <dbReference type="EMBL" id="KDQ16404.1"/>
    </source>
</evidence>